<dbReference type="Proteomes" id="UP001589683">
    <property type="component" value="Unassembled WGS sequence"/>
</dbReference>
<dbReference type="PANTHER" id="PTHR43479:SF11">
    <property type="entry name" value="ACREF_ENVCD OPERON REPRESSOR-RELATED"/>
    <property type="match status" value="1"/>
</dbReference>
<proteinExistence type="predicted"/>
<comment type="caution">
    <text evidence="4">The sequence shown here is derived from an EMBL/GenBank/DDBJ whole genome shotgun (WGS) entry which is preliminary data.</text>
</comment>
<dbReference type="InterPro" id="IPR001647">
    <property type="entry name" value="HTH_TetR"/>
</dbReference>
<keyword evidence="1 2" id="KW-0238">DNA-binding</keyword>
<dbReference type="InterPro" id="IPR009057">
    <property type="entry name" value="Homeodomain-like_sf"/>
</dbReference>
<dbReference type="InterPro" id="IPR050624">
    <property type="entry name" value="HTH-type_Tx_Regulator"/>
</dbReference>
<dbReference type="EMBL" id="JBHMEA010000016">
    <property type="protein sequence ID" value="MFB9231214.1"/>
    <property type="molecule type" value="Genomic_DNA"/>
</dbReference>
<evidence type="ECO:0000313" key="5">
    <source>
        <dbReference type="Proteomes" id="UP001589683"/>
    </source>
</evidence>
<sequence>MTNSKVTTLLHRDDPGKKPLVGNIKVTRQDWLNVAMDILVSDGVEQVKVLTLGERLGVSRSSFYWYFKSRQDLLDALLDHWQQTNTAAMINQAESPAETITGAVCNVFKCFVNPKLFDPQLDFAIREWSRRSGKVRRLLDQSDQQRLAALSEMYARYGYETKEATTRARILYYMQVGYYAADLQETMEERSDRIAEYLLGFTGRVPLQSEIEGAVAYAMAASKGELS</sequence>
<evidence type="ECO:0000256" key="1">
    <source>
        <dbReference type="ARBA" id="ARBA00023125"/>
    </source>
</evidence>
<dbReference type="PANTHER" id="PTHR43479">
    <property type="entry name" value="ACREF/ENVCD OPERON REPRESSOR-RELATED"/>
    <property type="match status" value="1"/>
</dbReference>
<dbReference type="Gene3D" id="1.10.357.10">
    <property type="entry name" value="Tetracycline Repressor, domain 2"/>
    <property type="match status" value="1"/>
</dbReference>
<dbReference type="PROSITE" id="PS50977">
    <property type="entry name" value="HTH_TETR_2"/>
    <property type="match status" value="1"/>
</dbReference>
<protein>
    <submittedName>
        <fullName evidence="4">TetR/AcrR family transcriptional regulator</fullName>
    </submittedName>
</protein>
<feature type="domain" description="HTH tetR-type" evidence="3">
    <location>
        <begin position="25"/>
        <end position="85"/>
    </location>
</feature>
<reference evidence="4 5" key="1">
    <citation type="submission" date="2024-09" db="EMBL/GenBank/DDBJ databases">
        <authorList>
            <person name="Sun Q."/>
            <person name="Mori K."/>
        </authorList>
    </citation>
    <scope>NUCLEOTIDE SEQUENCE [LARGE SCALE GENOMIC DNA]</scope>
    <source>
        <strain evidence="4 5">CECT 8726</strain>
    </source>
</reference>
<organism evidence="4 5">
    <name type="scientific">Pseudohalocynthiibacter aestuariivivens</name>
    <dbReference type="NCBI Taxonomy" id="1591409"/>
    <lineage>
        <taxon>Bacteria</taxon>
        <taxon>Pseudomonadati</taxon>
        <taxon>Pseudomonadota</taxon>
        <taxon>Alphaproteobacteria</taxon>
        <taxon>Rhodobacterales</taxon>
        <taxon>Paracoccaceae</taxon>
        <taxon>Pseudohalocynthiibacter</taxon>
    </lineage>
</organism>
<accession>A0ABV5JCM1</accession>
<dbReference type="Pfam" id="PF00440">
    <property type="entry name" value="TetR_N"/>
    <property type="match status" value="1"/>
</dbReference>
<feature type="DNA-binding region" description="H-T-H motif" evidence="2">
    <location>
        <begin position="48"/>
        <end position="67"/>
    </location>
</feature>
<dbReference type="SUPFAM" id="SSF46689">
    <property type="entry name" value="Homeodomain-like"/>
    <property type="match status" value="1"/>
</dbReference>
<evidence type="ECO:0000256" key="2">
    <source>
        <dbReference type="PROSITE-ProRule" id="PRU00335"/>
    </source>
</evidence>
<gene>
    <name evidence="4" type="ORF">ACFFUT_05370</name>
</gene>
<dbReference type="RefSeq" id="WP_213889028.1">
    <property type="nucleotide sequence ID" value="NZ_JAGFNU010000005.1"/>
</dbReference>
<evidence type="ECO:0000313" key="4">
    <source>
        <dbReference type="EMBL" id="MFB9231214.1"/>
    </source>
</evidence>
<evidence type="ECO:0000259" key="3">
    <source>
        <dbReference type="PROSITE" id="PS50977"/>
    </source>
</evidence>
<dbReference type="PRINTS" id="PR00455">
    <property type="entry name" value="HTHTETR"/>
</dbReference>
<keyword evidence="5" id="KW-1185">Reference proteome</keyword>
<name>A0ABV5JCM1_9RHOB</name>